<dbReference type="EMBL" id="CM008048">
    <property type="protein sequence ID" value="PVH61584.1"/>
    <property type="molecule type" value="Genomic_DNA"/>
</dbReference>
<gene>
    <name evidence="2" type="ORF">PAHAL_3G069700</name>
</gene>
<accession>A0A2T8KHE5</accession>
<sequence length="449" mass="49610">MLNFCKGLLADGAVMQASEYGAVRRGIQMNGGRYLFELAAMELYLLYDDVLYTKAAVVHACHGVCVRVVAPLSAAAAFVLFQLSSKDAYVAAMALELAWSLRAAGSSWACASFHARGWHWLCGAVMRLRRTLKAGARRRACLDLLGQYNLLDLCTDANRDGDLRGKVARMIGLGGRWQKLHYSSTVPISDGMSASGPWRIDDLRNARGRWILKERGMYEDLARVADDTELDRSITVWHIATDLYLSLCPELEEDEGGSGGMVARDDIRVLSNHMLFLMVVHPYLLPGRRRSQRQVQGEPQVRRAPVIRWVPLRSTKEGSTMKLSRSEVVKKIAERQLPADSMRECVSGAGEEGTDDVDDGPAYADGAWLAGMLLGDRWRLPAADLLRVVAGVWVEMLCYASHHCGEEAHAMKLSTGAEFMNAVWLVMGHATLSDRFAPSVEALTGEHLE</sequence>
<dbReference type="Pfam" id="PF04578">
    <property type="entry name" value="DUF594"/>
    <property type="match status" value="1"/>
</dbReference>
<dbReference type="AlphaFoldDB" id="A0A2T8KHE5"/>
<dbReference type="InterPro" id="IPR025315">
    <property type="entry name" value="DUF4220"/>
</dbReference>
<feature type="domain" description="DUF4220" evidence="1">
    <location>
        <begin position="3"/>
        <end position="152"/>
    </location>
</feature>
<dbReference type="Gramene" id="PVH61584">
    <property type="protein sequence ID" value="PVH61584"/>
    <property type="gene ID" value="PAHAL_3G069700"/>
</dbReference>
<dbReference type="Proteomes" id="UP000243499">
    <property type="component" value="Chromosome 3"/>
</dbReference>
<name>A0A2T8KHE5_9POAL</name>
<dbReference type="InterPro" id="IPR007658">
    <property type="entry name" value="DUF594"/>
</dbReference>
<organism evidence="2">
    <name type="scientific">Panicum hallii</name>
    <dbReference type="NCBI Taxonomy" id="206008"/>
    <lineage>
        <taxon>Eukaryota</taxon>
        <taxon>Viridiplantae</taxon>
        <taxon>Streptophyta</taxon>
        <taxon>Embryophyta</taxon>
        <taxon>Tracheophyta</taxon>
        <taxon>Spermatophyta</taxon>
        <taxon>Magnoliopsida</taxon>
        <taxon>Liliopsida</taxon>
        <taxon>Poales</taxon>
        <taxon>Poaceae</taxon>
        <taxon>PACMAD clade</taxon>
        <taxon>Panicoideae</taxon>
        <taxon>Panicodae</taxon>
        <taxon>Paniceae</taxon>
        <taxon>Panicinae</taxon>
        <taxon>Panicum</taxon>
        <taxon>Panicum sect. Panicum</taxon>
    </lineage>
</organism>
<dbReference type="Pfam" id="PF13968">
    <property type="entry name" value="DUF4220"/>
    <property type="match status" value="1"/>
</dbReference>
<evidence type="ECO:0000259" key="1">
    <source>
        <dbReference type="Pfam" id="PF13968"/>
    </source>
</evidence>
<protein>
    <recommendedName>
        <fullName evidence="1">DUF4220 domain-containing protein</fullName>
    </recommendedName>
</protein>
<evidence type="ECO:0000313" key="2">
    <source>
        <dbReference type="EMBL" id="PVH61584.1"/>
    </source>
</evidence>
<reference evidence="2" key="1">
    <citation type="submission" date="2018-04" db="EMBL/GenBank/DDBJ databases">
        <title>WGS assembly of Panicum hallii.</title>
        <authorList>
            <person name="Lovell J."/>
            <person name="Jenkins J."/>
            <person name="Lowry D."/>
            <person name="Mamidi S."/>
            <person name="Sreedasyam A."/>
            <person name="Weng X."/>
            <person name="Barry K."/>
            <person name="Bonette J."/>
            <person name="Campitelli B."/>
            <person name="Daum C."/>
            <person name="Gordon S."/>
            <person name="Gould B."/>
            <person name="Lipzen A."/>
            <person name="Macqueen A."/>
            <person name="Palacio-Mejia J."/>
            <person name="Plott C."/>
            <person name="Shakirov E."/>
            <person name="Shu S."/>
            <person name="Yoshinaga Y."/>
            <person name="Zane M."/>
            <person name="Rokhsar D."/>
            <person name="Grimwood J."/>
            <person name="Schmutz J."/>
            <person name="Juenger T."/>
        </authorList>
    </citation>
    <scope>NUCLEOTIDE SEQUENCE [LARGE SCALE GENOMIC DNA]</scope>
    <source>
        <strain evidence="2">FIL2</strain>
    </source>
</reference>
<proteinExistence type="predicted"/>
<dbReference type="PANTHER" id="PTHR31325">
    <property type="entry name" value="OS01G0798800 PROTEIN-RELATED"/>
    <property type="match status" value="1"/>
</dbReference>